<dbReference type="GO" id="GO:0051301">
    <property type="term" value="P:cell division"/>
    <property type="evidence" value="ECO:0007669"/>
    <property type="project" value="InterPro"/>
</dbReference>
<keyword evidence="8 11" id="KW-1133">Transmembrane helix</keyword>
<dbReference type="GO" id="GO:0016757">
    <property type="term" value="F:glycosyltransferase activity"/>
    <property type="evidence" value="ECO:0007669"/>
    <property type="project" value="UniProtKB-KW"/>
</dbReference>
<feature type="transmembrane region" description="Helical" evidence="11">
    <location>
        <begin position="306"/>
        <end position="328"/>
    </location>
</feature>
<protein>
    <recommendedName>
        <fullName evidence="13">Rod shape-determining protein RodA</fullName>
    </recommendedName>
</protein>
<evidence type="ECO:0000256" key="6">
    <source>
        <dbReference type="ARBA" id="ARBA00022960"/>
    </source>
</evidence>
<dbReference type="InterPro" id="IPR011923">
    <property type="entry name" value="RodA/MrdB"/>
</dbReference>
<feature type="transmembrane region" description="Helical" evidence="11">
    <location>
        <begin position="274"/>
        <end position="294"/>
    </location>
</feature>
<evidence type="ECO:0000256" key="7">
    <source>
        <dbReference type="ARBA" id="ARBA00022984"/>
    </source>
</evidence>
<keyword evidence="2" id="KW-1003">Cell membrane</keyword>
<keyword evidence="5 11" id="KW-0812">Transmembrane</keyword>
<evidence type="ECO:0000256" key="4">
    <source>
        <dbReference type="ARBA" id="ARBA00022679"/>
    </source>
</evidence>
<dbReference type="GO" id="GO:0015648">
    <property type="term" value="F:lipid-linked peptidoglycan transporter activity"/>
    <property type="evidence" value="ECO:0007669"/>
    <property type="project" value="TreeGrafter"/>
</dbReference>
<comment type="caution">
    <text evidence="12">The sequence shown here is derived from an EMBL/GenBank/DDBJ whole genome shotgun (WGS) entry which is preliminary data.</text>
</comment>
<proteinExistence type="predicted"/>
<evidence type="ECO:0000256" key="9">
    <source>
        <dbReference type="ARBA" id="ARBA00023136"/>
    </source>
</evidence>
<evidence type="ECO:0000256" key="2">
    <source>
        <dbReference type="ARBA" id="ARBA00022475"/>
    </source>
</evidence>
<accession>A0A0F9GQV5</accession>
<keyword evidence="10" id="KW-0961">Cell wall biogenesis/degradation</keyword>
<keyword evidence="9 11" id="KW-0472">Membrane</keyword>
<dbReference type="AlphaFoldDB" id="A0A0F9GQV5"/>
<feature type="transmembrane region" description="Helical" evidence="11">
    <location>
        <begin position="111"/>
        <end position="129"/>
    </location>
</feature>
<dbReference type="InterPro" id="IPR018365">
    <property type="entry name" value="Cell_cycle_FtsW-rel_CS"/>
</dbReference>
<evidence type="ECO:0000313" key="12">
    <source>
        <dbReference type="EMBL" id="KKL71810.1"/>
    </source>
</evidence>
<reference evidence="12" key="1">
    <citation type="journal article" date="2015" name="Nature">
        <title>Complex archaea that bridge the gap between prokaryotes and eukaryotes.</title>
        <authorList>
            <person name="Spang A."/>
            <person name="Saw J.H."/>
            <person name="Jorgensen S.L."/>
            <person name="Zaremba-Niedzwiedzka K."/>
            <person name="Martijn J."/>
            <person name="Lind A.E."/>
            <person name="van Eijk R."/>
            <person name="Schleper C."/>
            <person name="Guy L."/>
            <person name="Ettema T.J."/>
        </authorList>
    </citation>
    <scope>NUCLEOTIDE SEQUENCE</scope>
</reference>
<evidence type="ECO:0000256" key="1">
    <source>
        <dbReference type="ARBA" id="ARBA00004141"/>
    </source>
</evidence>
<dbReference type="PANTHER" id="PTHR30474">
    <property type="entry name" value="CELL CYCLE PROTEIN"/>
    <property type="match status" value="1"/>
</dbReference>
<feature type="transmembrane region" description="Helical" evidence="11">
    <location>
        <begin position="186"/>
        <end position="206"/>
    </location>
</feature>
<name>A0A0F9GQV5_9ZZZZ</name>
<dbReference type="GO" id="GO:0005886">
    <property type="term" value="C:plasma membrane"/>
    <property type="evidence" value="ECO:0007669"/>
    <property type="project" value="TreeGrafter"/>
</dbReference>
<gene>
    <name evidence="12" type="ORF">LCGC14_2091180</name>
</gene>
<keyword evidence="7" id="KW-0573">Peptidoglycan synthesis</keyword>
<sequence length="370" mass="39980">MERHAFRHFDYALLLLAAALVAYGGLLIYSASLTAYPDGIAGLSHPVVKQGLFAAFGLMMMAIIAWMDYRVFGQMAPALYALAILILVVVLFLGESAFGSRRWITVGGTQIQASEVAKLLTIIALAHFLADRQRQITRVRVFLTSLALVVLPAALVMAEPDMGTAIIFGAIWMGMVIMSGARVRHVLILTGFLLAAIPFAALAVLGDYQRDRIALFFNPNSDPLGGGFNILQGEISVGSGRIFGKGLTEGSQTQLDFLQTPTTDYIFSVLGEELGLIGALVLLALFAALLFRTIRVASLARDQFGRLLATGIAIMILFQVFINIAVNIRLLPVTGIPLPFVSQGGSSLIMLFVALGLLQSVLLRHRQIEF</sequence>
<keyword evidence="6" id="KW-0133">Cell shape</keyword>
<evidence type="ECO:0000256" key="3">
    <source>
        <dbReference type="ARBA" id="ARBA00022676"/>
    </source>
</evidence>
<feature type="transmembrane region" description="Helical" evidence="11">
    <location>
        <begin position="164"/>
        <end position="181"/>
    </location>
</feature>
<dbReference type="PANTHER" id="PTHR30474:SF1">
    <property type="entry name" value="PEPTIDOGLYCAN GLYCOSYLTRANSFERASE MRDB"/>
    <property type="match status" value="1"/>
</dbReference>
<feature type="transmembrane region" description="Helical" evidence="11">
    <location>
        <begin position="79"/>
        <end position="99"/>
    </location>
</feature>
<evidence type="ECO:0000256" key="8">
    <source>
        <dbReference type="ARBA" id="ARBA00022989"/>
    </source>
</evidence>
<dbReference type="Pfam" id="PF01098">
    <property type="entry name" value="FTSW_RODA_SPOVE"/>
    <property type="match status" value="1"/>
</dbReference>
<feature type="transmembrane region" description="Helical" evidence="11">
    <location>
        <begin position="141"/>
        <end position="158"/>
    </location>
</feature>
<dbReference type="GO" id="GO:0009252">
    <property type="term" value="P:peptidoglycan biosynthetic process"/>
    <property type="evidence" value="ECO:0007669"/>
    <property type="project" value="UniProtKB-KW"/>
</dbReference>
<evidence type="ECO:0000256" key="5">
    <source>
        <dbReference type="ARBA" id="ARBA00022692"/>
    </source>
</evidence>
<feature type="transmembrane region" description="Helical" evidence="11">
    <location>
        <begin position="51"/>
        <end position="67"/>
    </location>
</feature>
<dbReference type="GO" id="GO:0008360">
    <property type="term" value="P:regulation of cell shape"/>
    <property type="evidence" value="ECO:0007669"/>
    <property type="project" value="UniProtKB-KW"/>
</dbReference>
<dbReference type="GO" id="GO:0071555">
    <property type="term" value="P:cell wall organization"/>
    <property type="evidence" value="ECO:0007669"/>
    <property type="project" value="UniProtKB-KW"/>
</dbReference>
<evidence type="ECO:0000256" key="10">
    <source>
        <dbReference type="ARBA" id="ARBA00023316"/>
    </source>
</evidence>
<comment type="subcellular location">
    <subcellularLocation>
        <location evidence="1">Membrane</location>
        <topology evidence="1">Multi-pass membrane protein</topology>
    </subcellularLocation>
</comment>
<evidence type="ECO:0008006" key="13">
    <source>
        <dbReference type="Google" id="ProtNLM"/>
    </source>
</evidence>
<feature type="transmembrane region" description="Helical" evidence="11">
    <location>
        <begin position="340"/>
        <end position="363"/>
    </location>
</feature>
<evidence type="ECO:0000256" key="11">
    <source>
        <dbReference type="SAM" id="Phobius"/>
    </source>
</evidence>
<dbReference type="NCBIfam" id="TIGR02210">
    <property type="entry name" value="rodA_shape"/>
    <property type="match status" value="1"/>
</dbReference>
<dbReference type="EMBL" id="LAZR01025475">
    <property type="protein sequence ID" value="KKL71810.1"/>
    <property type="molecule type" value="Genomic_DNA"/>
</dbReference>
<feature type="transmembrane region" description="Helical" evidence="11">
    <location>
        <begin position="12"/>
        <end position="31"/>
    </location>
</feature>
<keyword evidence="4" id="KW-0808">Transferase</keyword>
<keyword evidence="3" id="KW-0328">Glycosyltransferase</keyword>
<dbReference type="PROSITE" id="PS00428">
    <property type="entry name" value="FTSW_RODA_SPOVE"/>
    <property type="match status" value="1"/>
</dbReference>
<dbReference type="GO" id="GO:0032153">
    <property type="term" value="C:cell division site"/>
    <property type="evidence" value="ECO:0007669"/>
    <property type="project" value="TreeGrafter"/>
</dbReference>
<dbReference type="InterPro" id="IPR001182">
    <property type="entry name" value="FtsW/RodA"/>
</dbReference>
<organism evidence="12">
    <name type="scientific">marine sediment metagenome</name>
    <dbReference type="NCBI Taxonomy" id="412755"/>
    <lineage>
        <taxon>unclassified sequences</taxon>
        <taxon>metagenomes</taxon>
        <taxon>ecological metagenomes</taxon>
    </lineage>
</organism>